<feature type="compositionally biased region" description="Pro residues" evidence="8">
    <location>
        <begin position="46"/>
        <end position="55"/>
    </location>
</feature>
<feature type="transmembrane region" description="Helical" evidence="9">
    <location>
        <begin position="583"/>
        <end position="607"/>
    </location>
</feature>
<evidence type="ECO:0000256" key="6">
    <source>
        <dbReference type="ARBA" id="ARBA00023136"/>
    </source>
</evidence>
<evidence type="ECO:0000313" key="11">
    <source>
        <dbReference type="EMBL" id="CAH0366858.1"/>
    </source>
</evidence>
<feature type="transmembrane region" description="Helical" evidence="9">
    <location>
        <begin position="445"/>
        <end position="466"/>
    </location>
</feature>
<dbReference type="Proteomes" id="UP000789595">
    <property type="component" value="Unassembled WGS sequence"/>
</dbReference>
<feature type="region of interest" description="Disordered" evidence="8">
    <location>
        <begin position="24"/>
        <end position="102"/>
    </location>
</feature>
<evidence type="ECO:0000256" key="2">
    <source>
        <dbReference type="ARBA" id="ARBA00004442"/>
    </source>
</evidence>
<name>A0A8J2SC06_9STRA</name>
<keyword evidence="5 10" id="KW-0732">Signal</keyword>
<evidence type="ECO:0000256" key="4">
    <source>
        <dbReference type="ARBA" id="ARBA00022525"/>
    </source>
</evidence>
<keyword evidence="4" id="KW-0964">Secreted</keyword>
<feature type="transmembrane region" description="Helical" evidence="9">
    <location>
        <begin position="646"/>
        <end position="670"/>
    </location>
</feature>
<dbReference type="EMBL" id="CAKKNE010000001">
    <property type="protein sequence ID" value="CAH0366858.1"/>
    <property type="molecule type" value="Genomic_DNA"/>
</dbReference>
<dbReference type="AlphaFoldDB" id="A0A8J2SC06"/>
<gene>
    <name evidence="11" type="ORF">PECAL_1P33700</name>
</gene>
<feature type="compositionally biased region" description="Pro residues" evidence="8">
    <location>
        <begin position="69"/>
        <end position="102"/>
    </location>
</feature>
<reference evidence="11" key="1">
    <citation type="submission" date="2021-11" db="EMBL/GenBank/DDBJ databases">
        <authorList>
            <consortium name="Genoscope - CEA"/>
            <person name="William W."/>
        </authorList>
    </citation>
    <scope>NUCLEOTIDE SEQUENCE</scope>
</reference>
<evidence type="ECO:0000256" key="1">
    <source>
        <dbReference type="ARBA" id="ARBA00004196"/>
    </source>
</evidence>
<dbReference type="NCBIfam" id="TIGR01376">
    <property type="entry name" value="POMP_repeat"/>
    <property type="match status" value="1"/>
</dbReference>
<evidence type="ECO:0000256" key="8">
    <source>
        <dbReference type="SAM" id="MobiDB-lite"/>
    </source>
</evidence>
<evidence type="ECO:0000313" key="12">
    <source>
        <dbReference type="Proteomes" id="UP000789595"/>
    </source>
</evidence>
<evidence type="ECO:0008006" key="13">
    <source>
        <dbReference type="Google" id="ProtNLM"/>
    </source>
</evidence>
<evidence type="ECO:0000256" key="5">
    <source>
        <dbReference type="ARBA" id="ARBA00022729"/>
    </source>
</evidence>
<evidence type="ECO:0000256" key="10">
    <source>
        <dbReference type="SAM" id="SignalP"/>
    </source>
</evidence>
<comment type="subcellular location">
    <subcellularLocation>
        <location evidence="1">Cell envelope</location>
    </subcellularLocation>
    <subcellularLocation>
        <location evidence="2">Cell outer membrane</location>
    </subcellularLocation>
    <subcellularLocation>
        <location evidence="3">Secreted</location>
    </subcellularLocation>
</comment>
<keyword evidence="12" id="KW-1185">Reference proteome</keyword>
<keyword evidence="9" id="KW-1133">Transmembrane helix</keyword>
<feature type="transmembrane region" description="Helical" evidence="9">
    <location>
        <begin position="388"/>
        <end position="413"/>
    </location>
</feature>
<proteinExistence type="predicted"/>
<dbReference type="GO" id="GO:0005576">
    <property type="term" value="C:extracellular region"/>
    <property type="evidence" value="ECO:0007669"/>
    <property type="project" value="UniProtKB-SubCell"/>
</dbReference>
<dbReference type="InterPro" id="IPR003368">
    <property type="entry name" value="POMP_repeat"/>
</dbReference>
<protein>
    <recommendedName>
        <fullName evidence="13">Right handed beta helix domain-containing protein</fullName>
    </recommendedName>
</protein>
<sequence length="684" mass="74464">MRQPAPQRRTWLLLAVLLRPTTTQRLRGGKDDGRRLGHANWHKTPTPQPTGPSPSPTTWQQLALVRMPSPRPTSYPTPVPTPGPSMTPGPSPFPTSPPSPSPTLAPVAAPIVFTEAQLRTALLDDGFDADLNATIALTSTLVLTDSSQELKSNDGTGKLIGDGTFRLIDITGTPPSSRRRLGLDEATVSSEVRLKHLELILGAEDDDYGGAIRVSWPASLYAHDVTFTANSATRGGAVYVHATFARLDHCLFRRNNASEVGGVAYVNGTRGPRPHDHIVNGTTLYHINIGGSHAPRAAGARLKVTHGTLSENRARAGAAFAAFYAHLEIKHTRAFFEPTWDFPFGDQEVHLMENGTGYGCHNEPHFNFTGNKVGWERCWDSSDEASMLLYQLAIFCMVVIAGVAAGGCVIGSIRLTYGYLFQHWKCPDLGALGGRLWYDDHRGECYCGVFFATCFSAIALVFAFLASGEDPTLVEAFGYARLDTTDPSTYLIIGLNGFVVVADEIGEDDTVADEALDGNKVYVPFGKSFGDDDAAGSDYDWTGMCATAGEQAYGALYPILFVKLAAAFIVYRRVDTEKDSWYWKFAGVGVECLATVLVLNMLVYFSFDCLMQLPTGAFFVPASDDTEAAYAYADDDPGTSYAVDAAYPYTSFIFTIVSGLCSLFVAYVHWRTPTWNSEMVEKLY</sequence>
<keyword evidence="6 9" id="KW-0472">Membrane</keyword>
<accession>A0A8J2SC06</accession>
<feature type="transmembrane region" description="Helical" evidence="9">
    <location>
        <begin position="552"/>
        <end position="571"/>
    </location>
</feature>
<dbReference type="OrthoDB" id="10575482at2759"/>
<keyword evidence="7" id="KW-0998">Cell outer membrane</keyword>
<organism evidence="11 12">
    <name type="scientific">Pelagomonas calceolata</name>
    <dbReference type="NCBI Taxonomy" id="35677"/>
    <lineage>
        <taxon>Eukaryota</taxon>
        <taxon>Sar</taxon>
        <taxon>Stramenopiles</taxon>
        <taxon>Ochrophyta</taxon>
        <taxon>Pelagophyceae</taxon>
        <taxon>Pelagomonadales</taxon>
        <taxon>Pelagomonadaceae</taxon>
        <taxon>Pelagomonas</taxon>
    </lineage>
</organism>
<keyword evidence="9" id="KW-0812">Transmembrane</keyword>
<feature type="chain" id="PRO_5035298435" description="Right handed beta helix domain-containing protein" evidence="10">
    <location>
        <begin position="24"/>
        <end position="684"/>
    </location>
</feature>
<evidence type="ECO:0000256" key="3">
    <source>
        <dbReference type="ARBA" id="ARBA00004613"/>
    </source>
</evidence>
<comment type="caution">
    <text evidence="11">The sequence shown here is derived from an EMBL/GenBank/DDBJ whole genome shotgun (WGS) entry which is preliminary data.</text>
</comment>
<evidence type="ECO:0000256" key="7">
    <source>
        <dbReference type="ARBA" id="ARBA00023237"/>
    </source>
</evidence>
<evidence type="ECO:0000256" key="9">
    <source>
        <dbReference type="SAM" id="Phobius"/>
    </source>
</evidence>
<feature type="signal peptide" evidence="10">
    <location>
        <begin position="1"/>
        <end position="23"/>
    </location>
</feature>